<evidence type="ECO:0000256" key="3">
    <source>
        <dbReference type="ARBA" id="ARBA00014144"/>
    </source>
</evidence>
<evidence type="ECO:0000256" key="9">
    <source>
        <dbReference type="ARBA" id="ARBA00023320"/>
    </source>
</evidence>
<keyword evidence="8" id="KW-0873">Pyrrolidone carboxylic acid</keyword>
<evidence type="ECO:0000313" key="14">
    <source>
        <dbReference type="RefSeq" id="XP_017023733.1"/>
    </source>
</evidence>
<evidence type="ECO:0000256" key="2">
    <source>
        <dbReference type="ARBA" id="ARBA00009635"/>
    </source>
</evidence>
<name>A0A6P4IMI2_DROKI</name>
<feature type="chain" id="PRO_5027932197" description="Pro-corazonin" evidence="12">
    <location>
        <begin position="21"/>
        <end position="165"/>
    </location>
</feature>
<dbReference type="GO" id="GO:0007218">
    <property type="term" value="P:neuropeptide signaling pathway"/>
    <property type="evidence" value="ECO:0007669"/>
    <property type="project" value="UniProtKB-KW"/>
</dbReference>
<keyword evidence="7" id="KW-0027">Amidation</keyword>
<comment type="subcellular location">
    <subcellularLocation>
        <location evidence="1">Secreted</location>
    </subcellularLocation>
</comment>
<dbReference type="Pfam" id="PF17308">
    <property type="entry name" value="Corazonin"/>
    <property type="match status" value="1"/>
</dbReference>
<proteinExistence type="inferred from homology"/>
<evidence type="ECO:0000313" key="13">
    <source>
        <dbReference type="Proteomes" id="UP001652661"/>
    </source>
</evidence>
<reference evidence="14" key="1">
    <citation type="submission" date="2025-08" db="UniProtKB">
        <authorList>
            <consortium name="RefSeq"/>
        </authorList>
    </citation>
    <scope>IDENTIFICATION</scope>
    <source>
        <strain evidence="14">14028-0561.14</strain>
        <tissue evidence="14">Whole fly</tissue>
    </source>
</reference>
<keyword evidence="6 12" id="KW-0732">Signal</keyword>
<dbReference type="AlphaFoldDB" id="A0A6P4IMI2"/>
<organism evidence="13 14">
    <name type="scientific">Drosophila kikkawai</name>
    <name type="common">Fruit fly</name>
    <dbReference type="NCBI Taxonomy" id="30033"/>
    <lineage>
        <taxon>Eukaryota</taxon>
        <taxon>Metazoa</taxon>
        <taxon>Ecdysozoa</taxon>
        <taxon>Arthropoda</taxon>
        <taxon>Hexapoda</taxon>
        <taxon>Insecta</taxon>
        <taxon>Pterygota</taxon>
        <taxon>Neoptera</taxon>
        <taxon>Endopterygota</taxon>
        <taxon>Diptera</taxon>
        <taxon>Brachycera</taxon>
        <taxon>Muscomorpha</taxon>
        <taxon>Ephydroidea</taxon>
        <taxon>Drosophilidae</taxon>
        <taxon>Drosophila</taxon>
        <taxon>Sophophora</taxon>
    </lineage>
</organism>
<keyword evidence="13" id="KW-1185">Reference proteome</keyword>
<dbReference type="RefSeq" id="XP_017023733.1">
    <property type="nucleotide sequence ID" value="XM_017168244.3"/>
</dbReference>
<evidence type="ECO:0000256" key="11">
    <source>
        <dbReference type="SAM" id="MobiDB-lite"/>
    </source>
</evidence>
<evidence type="ECO:0000256" key="5">
    <source>
        <dbReference type="ARBA" id="ARBA00022685"/>
    </source>
</evidence>
<comment type="function">
    <text evidence="10">Cardioactive peptide. Corazonin is probably involved in the physiological regulation of the heart beat. Clock (Clk) and cycle (cyc) proteins negatively regulate Crz transcription in a cell-specific manner.</text>
</comment>
<feature type="signal peptide" evidence="12">
    <location>
        <begin position="1"/>
        <end position="20"/>
    </location>
</feature>
<evidence type="ECO:0000256" key="7">
    <source>
        <dbReference type="ARBA" id="ARBA00022815"/>
    </source>
</evidence>
<keyword evidence="9" id="KW-0527">Neuropeptide</keyword>
<dbReference type="GO" id="GO:0071858">
    <property type="term" value="F:corazonin receptor binding"/>
    <property type="evidence" value="ECO:0007669"/>
    <property type="project" value="InterPro"/>
</dbReference>
<sequence length="165" mass="18109">MMRLLLLPLFLFTLSMACMGQTFQYSRGWTNGKRALNPAASPLLGNGGHFHRSNELGYTDLYDLQDWSSERRLERCLSQLQRSLIGRNCAPATDLNRVGDADSGDNSHLLPRLNGNLNSENVLYSNINSNSNRHRQSNELLEELSAAASGGGGGSSSEPNVFGKH</sequence>
<comment type="similarity">
    <text evidence="2">Belongs to the corazonin family.</text>
</comment>
<dbReference type="OrthoDB" id="6436322at2759"/>
<dbReference type="GO" id="GO:0045823">
    <property type="term" value="P:positive regulation of heart contraction"/>
    <property type="evidence" value="ECO:0007669"/>
    <property type="project" value="InterPro"/>
</dbReference>
<dbReference type="PROSITE" id="PS51257">
    <property type="entry name" value="PROKAR_LIPOPROTEIN"/>
    <property type="match status" value="1"/>
</dbReference>
<dbReference type="Proteomes" id="UP001652661">
    <property type="component" value="Chromosome 3R"/>
</dbReference>
<dbReference type="OMA" id="RHRQSNE"/>
<evidence type="ECO:0000256" key="8">
    <source>
        <dbReference type="ARBA" id="ARBA00023283"/>
    </source>
</evidence>
<evidence type="ECO:0000256" key="4">
    <source>
        <dbReference type="ARBA" id="ARBA00022525"/>
    </source>
</evidence>
<evidence type="ECO:0000256" key="6">
    <source>
        <dbReference type="ARBA" id="ARBA00022729"/>
    </source>
</evidence>
<dbReference type="InterPro" id="IPR020190">
    <property type="entry name" value="Procorazonin"/>
</dbReference>
<evidence type="ECO:0000256" key="1">
    <source>
        <dbReference type="ARBA" id="ARBA00004613"/>
    </source>
</evidence>
<accession>A0A6P4IMI2</accession>
<keyword evidence="4" id="KW-0964">Secreted</keyword>
<keyword evidence="5" id="KW-0165">Cleavage on pair of basic residues</keyword>
<dbReference type="GO" id="GO:0005576">
    <property type="term" value="C:extracellular region"/>
    <property type="evidence" value="ECO:0007669"/>
    <property type="project" value="UniProtKB-SubCell"/>
</dbReference>
<evidence type="ECO:0000256" key="12">
    <source>
        <dbReference type="SAM" id="SignalP"/>
    </source>
</evidence>
<feature type="region of interest" description="Disordered" evidence="11">
    <location>
        <begin position="145"/>
        <end position="165"/>
    </location>
</feature>
<gene>
    <name evidence="14" type="primary">Crz</name>
</gene>
<protein>
    <recommendedName>
        <fullName evidence="3">Pro-corazonin</fullName>
    </recommendedName>
</protein>
<evidence type="ECO:0000256" key="10">
    <source>
        <dbReference type="ARBA" id="ARBA00024842"/>
    </source>
</evidence>